<gene>
    <name evidence="2" type="ORF">G7082_03545</name>
</gene>
<evidence type="ECO:0000313" key="2">
    <source>
        <dbReference type="EMBL" id="QIL47675.1"/>
    </source>
</evidence>
<sequence length="86" mass="9730">MNKTKNLYSNLSVSLLILEVIILMSYFINYQPEIGAKYLMINSFIGVIGLLIAIKSSKFKPLLLSCHTVIILFFPIMFIGSAYFGF</sequence>
<feature type="transmembrane region" description="Helical" evidence="1">
    <location>
        <begin position="7"/>
        <end position="28"/>
    </location>
</feature>
<keyword evidence="1" id="KW-0472">Membrane</keyword>
<name>A0A6G8ARX6_9ENTE</name>
<dbReference type="RefSeq" id="WP_166033847.1">
    <property type="nucleotide sequence ID" value="NZ_CP049887.1"/>
</dbReference>
<dbReference type="KEGG" id="vhy:G7082_03545"/>
<keyword evidence="1" id="KW-0812">Transmembrane</keyword>
<protein>
    <submittedName>
        <fullName evidence="2">Uncharacterized protein</fullName>
    </submittedName>
</protein>
<dbReference type="Proteomes" id="UP000501747">
    <property type="component" value="Chromosome"/>
</dbReference>
<reference evidence="2 3" key="1">
    <citation type="submission" date="2020-03" db="EMBL/GenBank/DDBJ databases">
        <title>Vagococcus sp. nov., isolated from beetles.</title>
        <authorList>
            <person name="Hyun D.-W."/>
            <person name="Bae J.-W."/>
        </authorList>
    </citation>
    <scope>NUCLEOTIDE SEQUENCE [LARGE SCALE GENOMIC DNA]</scope>
    <source>
        <strain evidence="2 3">HDW17B</strain>
    </source>
</reference>
<feature type="transmembrane region" description="Helical" evidence="1">
    <location>
        <begin position="61"/>
        <end position="84"/>
    </location>
</feature>
<evidence type="ECO:0000313" key="3">
    <source>
        <dbReference type="Proteomes" id="UP000501747"/>
    </source>
</evidence>
<dbReference type="AlphaFoldDB" id="A0A6G8ARX6"/>
<dbReference type="EMBL" id="CP049887">
    <property type="protein sequence ID" value="QIL47675.1"/>
    <property type="molecule type" value="Genomic_DNA"/>
</dbReference>
<proteinExistence type="predicted"/>
<accession>A0A6G8ARX6</accession>
<keyword evidence="1" id="KW-1133">Transmembrane helix</keyword>
<keyword evidence="3" id="KW-1185">Reference proteome</keyword>
<evidence type="ECO:0000256" key="1">
    <source>
        <dbReference type="SAM" id="Phobius"/>
    </source>
</evidence>
<feature type="transmembrane region" description="Helical" evidence="1">
    <location>
        <begin position="34"/>
        <end position="54"/>
    </location>
</feature>
<organism evidence="2 3">
    <name type="scientific">Vagococcus hydrophili</name>
    <dbReference type="NCBI Taxonomy" id="2714947"/>
    <lineage>
        <taxon>Bacteria</taxon>
        <taxon>Bacillati</taxon>
        <taxon>Bacillota</taxon>
        <taxon>Bacilli</taxon>
        <taxon>Lactobacillales</taxon>
        <taxon>Enterococcaceae</taxon>
        <taxon>Vagococcus</taxon>
    </lineage>
</organism>